<proteinExistence type="predicted"/>
<dbReference type="EC" id="3.2.2.-" evidence="2"/>
<protein>
    <submittedName>
        <fullName evidence="2">A/G-specific adenine glycosylase</fullName>
        <ecNumber evidence="2">3.2.2.-</ecNumber>
    </submittedName>
</protein>
<reference evidence="2" key="1">
    <citation type="submission" date="2020-02" db="EMBL/GenBank/DDBJ databases">
        <authorList>
            <person name="Meier V. D."/>
        </authorList>
    </citation>
    <scope>NUCLEOTIDE SEQUENCE</scope>
    <source>
        <strain evidence="2">AVDCRST_MAG20</strain>
    </source>
</reference>
<feature type="region of interest" description="Disordered" evidence="1">
    <location>
        <begin position="227"/>
        <end position="247"/>
    </location>
</feature>
<dbReference type="EMBL" id="CADCSY010000049">
    <property type="protein sequence ID" value="CAA9230541.1"/>
    <property type="molecule type" value="Genomic_DNA"/>
</dbReference>
<evidence type="ECO:0000256" key="1">
    <source>
        <dbReference type="SAM" id="MobiDB-lite"/>
    </source>
</evidence>
<dbReference type="AlphaFoldDB" id="A0A6J4HQJ8"/>
<keyword evidence="2" id="KW-0326">Glycosidase</keyword>
<feature type="non-terminal residue" evidence="2">
    <location>
        <position position="1"/>
    </location>
</feature>
<organism evidence="2">
    <name type="scientific">uncultured Acidimicrobiales bacterium</name>
    <dbReference type="NCBI Taxonomy" id="310071"/>
    <lineage>
        <taxon>Bacteria</taxon>
        <taxon>Bacillati</taxon>
        <taxon>Actinomycetota</taxon>
        <taxon>Acidimicrobiia</taxon>
        <taxon>Acidimicrobiales</taxon>
        <taxon>environmental samples</taxon>
    </lineage>
</organism>
<sequence>ATGADPAGRAADLGRVGASGPALAPDPGPVGRPRQRAHVAADPGPEGRAALAGVPGRVPDTGSVRRGPGRRRAASLAGPRLQPACREPPPGGDGRGRTPRRPTPRGPRWPARAAGGRALHRSRRAGLRSRARPGSRRHQRRALRGPRPGRAGRPPPGGPGARRRRRPRRSRLGVGPSRVRPRRSGLRPTDAPVRLVPDHDQLRLGARRLAGARPRHRLRRHQWRAGGLRRLGPPGSRPARRRAAERPRAARAAVLGCGLRLARRARAGGAGRPGARGRRPGGRGGWRAPPAV</sequence>
<feature type="region of interest" description="Disordered" evidence="1">
    <location>
        <begin position="265"/>
        <end position="292"/>
    </location>
</feature>
<feature type="region of interest" description="Disordered" evidence="1">
    <location>
        <begin position="1"/>
        <end position="196"/>
    </location>
</feature>
<feature type="compositionally biased region" description="Basic residues" evidence="1">
    <location>
        <begin position="161"/>
        <end position="171"/>
    </location>
</feature>
<dbReference type="GO" id="GO:0016798">
    <property type="term" value="F:hydrolase activity, acting on glycosyl bonds"/>
    <property type="evidence" value="ECO:0007669"/>
    <property type="project" value="UniProtKB-KW"/>
</dbReference>
<feature type="compositionally biased region" description="Low complexity" evidence="1">
    <location>
        <begin position="106"/>
        <end position="117"/>
    </location>
</feature>
<feature type="non-terminal residue" evidence="2">
    <location>
        <position position="292"/>
    </location>
</feature>
<name>A0A6J4HQJ8_9ACTN</name>
<keyword evidence="2" id="KW-0378">Hydrolase</keyword>
<gene>
    <name evidence="2" type="ORF">AVDCRST_MAG20-1105</name>
</gene>
<evidence type="ECO:0000313" key="2">
    <source>
        <dbReference type="EMBL" id="CAA9230541.1"/>
    </source>
</evidence>
<feature type="compositionally biased region" description="Basic residues" evidence="1">
    <location>
        <begin position="118"/>
        <end position="144"/>
    </location>
</feature>
<accession>A0A6J4HQJ8</accession>